<dbReference type="AlphaFoldDB" id="A0A2R6VXU9"/>
<accession>A0A2R6VXU9</accession>
<evidence type="ECO:0000313" key="2">
    <source>
        <dbReference type="Proteomes" id="UP000244005"/>
    </source>
</evidence>
<keyword evidence="2" id="KW-1185">Reference proteome</keyword>
<dbReference type="EMBL" id="KZ774020">
    <property type="protein sequence ID" value="PTQ26432.1"/>
    <property type="molecule type" value="Genomic_DNA"/>
</dbReference>
<protein>
    <submittedName>
        <fullName evidence="1">Uncharacterized protein</fullName>
    </submittedName>
</protein>
<reference evidence="2" key="1">
    <citation type="journal article" date="2017" name="Cell">
        <title>Insights into land plant evolution garnered from the Marchantia polymorpha genome.</title>
        <authorList>
            <person name="Bowman J.L."/>
            <person name="Kohchi T."/>
            <person name="Yamato K.T."/>
            <person name="Jenkins J."/>
            <person name="Shu S."/>
            <person name="Ishizaki K."/>
            <person name="Yamaoka S."/>
            <person name="Nishihama R."/>
            <person name="Nakamura Y."/>
            <person name="Berger F."/>
            <person name="Adam C."/>
            <person name="Aki S.S."/>
            <person name="Althoff F."/>
            <person name="Araki T."/>
            <person name="Arteaga-Vazquez M.A."/>
            <person name="Balasubrmanian S."/>
            <person name="Barry K."/>
            <person name="Bauer D."/>
            <person name="Boehm C.R."/>
            <person name="Briginshaw L."/>
            <person name="Caballero-Perez J."/>
            <person name="Catarino B."/>
            <person name="Chen F."/>
            <person name="Chiyoda S."/>
            <person name="Chovatia M."/>
            <person name="Davies K.M."/>
            <person name="Delmans M."/>
            <person name="Demura T."/>
            <person name="Dierschke T."/>
            <person name="Dolan L."/>
            <person name="Dorantes-Acosta A.E."/>
            <person name="Eklund D.M."/>
            <person name="Florent S.N."/>
            <person name="Flores-Sandoval E."/>
            <person name="Fujiyama A."/>
            <person name="Fukuzawa H."/>
            <person name="Galik B."/>
            <person name="Grimanelli D."/>
            <person name="Grimwood J."/>
            <person name="Grossniklaus U."/>
            <person name="Hamada T."/>
            <person name="Haseloff J."/>
            <person name="Hetherington A.J."/>
            <person name="Higo A."/>
            <person name="Hirakawa Y."/>
            <person name="Hundley H.N."/>
            <person name="Ikeda Y."/>
            <person name="Inoue K."/>
            <person name="Inoue S.I."/>
            <person name="Ishida S."/>
            <person name="Jia Q."/>
            <person name="Kakita M."/>
            <person name="Kanazawa T."/>
            <person name="Kawai Y."/>
            <person name="Kawashima T."/>
            <person name="Kennedy M."/>
            <person name="Kinose K."/>
            <person name="Kinoshita T."/>
            <person name="Kohara Y."/>
            <person name="Koide E."/>
            <person name="Komatsu K."/>
            <person name="Kopischke S."/>
            <person name="Kubo M."/>
            <person name="Kyozuka J."/>
            <person name="Lagercrantz U."/>
            <person name="Lin S.S."/>
            <person name="Lindquist E."/>
            <person name="Lipzen A.M."/>
            <person name="Lu C.W."/>
            <person name="De Luna E."/>
            <person name="Martienssen R.A."/>
            <person name="Minamino N."/>
            <person name="Mizutani M."/>
            <person name="Mizutani M."/>
            <person name="Mochizuki N."/>
            <person name="Monte I."/>
            <person name="Mosher R."/>
            <person name="Nagasaki H."/>
            <person name="Nakagami H."/>
            <person name="Naramoto S."/>
            <person name="Nishitani K."/>
            <person name="Ohtani M."/>
            <person name="Okamoto T."/>
            <person name="Okumura M."/>
            <person name="Phillips J."/>
            <person name="Pollak B."/>
            <person name="Reinders A."/>
            <person name="Rovekamp M."/>
            <person name="Sano R."/>
            <person name="Sawa S."/>
            <person name="Schmid M.W."/>
            <person name="Shirakawa M."/>
            <person name="Solano R."/>
            <person name="Spunde A."/>
            <person name="Suetsugu N."/>
            <person name="Sugano S."/>
            <person name="Sugiyama A."/>
            <person name="Sun R."/>
            <person name="Suzuki Y."/>
            <person name="Takenaka M."/>
            <person name="Takezawa D."/>
            <person name="Tomogane H."/>
            <person name="Tsuzuki M."/>
            <person name="Ueda T."/>
            <person name="Umeda M."/>
            <person name="Ward J.M."/>
            <person name="Watanabe Y."/>
            <person name="Yazaki K."/>
            <person name="Yokoyama R."/>
            <person name="Yoshitake Y."/>
            <person name="Yotsui I."/>
            <person name="Zachgo S."/>
            <person name="Schmutz J."/>
        </authorList>
    </citation>
    <scope>NUCLEOTIDE SEQUENCE [LARGE SCALE GENOMIC DNA]</scope>
    <source>
        <strain evidence="2">Tak-1</strain>
    </source>
</reference>
<dbReference type="Gramene" id="Mp4g22070.1">
    <property type="protein sequence ID" value="Mp4g22070.1.cds1"/>
    <property type="gene ID" value="Mp4g22070"/>
</dbReference>
<name>A0A2R6VXU9_MARPO</name>
<dbReference type="Proteomes" id="UP000244005">
    <property type="component" value="Unassembled WGS sequence"/>
</dbReference>
<proteinExistence type="predicted"/>
<evidence type="ECO:0000313" key="1">
    <source>
        <dbReference type="EMBL" id="PTQ26432.1"/>
    </source>
</evidence>
<sequence length="90" mass="10473">MSRTYKISLPQIEEDHFVVVDVRLNLLSSRTCTRFRDFPLLEGIHHKATRLRQVIVDHLCKLPPHHGTIFSFWILPVSTSSVISTYPARF</sequence>
<gene>
    <name evidence="1" type="ORF">MARPO_1721s0003</name>
</gene>
<organism evidence="1 2">
    <name type="scientific">Marchantia polymorpha</name>
    <name type="common">Common liverwort</name>
    <name type="synonym">Marchantia aquatica</name>
    <dbReference type="NCBI Taxonomy" id="3197"/>
    <lineage>
        <taxon>Eukaryota</taxon>
        <taxon>Viridiplantae</taxon>
        <taxon>Streptophyta</taxon>
        <taxon>Embryophyta</taxon>
        <taxon>Marchantiophyta</taxon>
        <taxon>Marchantiopsida</taxon>
        <taxon>Marchantiidae</taxon>
        <taxon>Marchantiales</taxon>
        <taxon>Marchantiaceae</taxon>
        <taxon>Marchantia</taxon>
    </lineage>
</organism>